<dbReference type="Proteomes" id="UP000255234">
    <property type="component" value="Unassembled WGS sequence"/>
</dbReference>
<dbReference type="PANTHER" id="PTHR43514:SF11">
    <property type="entry name" value="ABC TRANSPORTER RELATED"/>
    <property type="match status" value="1"/>
</dbReference>
<dbReference type="Pfam" id="PF00005">
    <property type="entry name" value="ABC_tran"/>
    <property type="match status" value="1"/>
</dbReference>
<dbReference type="SMART" id="SM00382">
    <property type="entry name" value="AAA"/>
    <property type="match status" value="1"/>
</dbReference>
<organism evidence="4 5">
    <name type="scientific">Megamonas hypermegale</name>
    <dbReference type="NCBI Taxonomy" id="158847"/>
    <lineage>
        <taxon>Bacteria</taxon>
        <taxon>Bacillati</taxon>
        <taxon>Bacillota</taxon>
        <taxon>Negativicutes</taxon>
        <taxon>Selenomonadales</taxon>
        <taxon>Selenomonadaceae</taxon>
        <taxon>Megamonas</taxon>
    </lineage>
</organism>
<evidence type="ECO:0000256" key="1">
    <source>
        <dbReference type="ARBA" id="ARBA00022741"/>
    </source>
</evidence>
<reference evidence="4 5" key="1">
    <citation type="submission" date="2018-06" db="EMBL/GenBank/DDBJ databases">
        <authorList>
            <consortium name="Pathogen Informatics"/>
            <person name="Doyle S."/>
        </authorList>
    </citation>
    <scope>NUCLEOTIDE SEQUENCE [LARGE SCALE GENOMIC DNA]</scope>
    <source>
        <strain evidence="4 5">NCTC10571</strain>
    </source>
</reference>
<feature type="domain" description="ABC transporter" evidence="3">
    <location>
        <begin position="2"/>
        <end position="236"/>
    </location>
</feature>
<dbReference type="PROSITE" id="PS50893">
    <property type="entry name" value="ABC_TRANSPORTER_2"/>
    <property type="match status" value="1"/>
</dbReference>
<dbReference type="STRING" id="1122216.GCA_000423385_00499"/>
<keyword evidence="1" id="KW-0547">Nucleotide-binding</keyword>
<gene>
    <name evidence="4" type="primary">ecfA2_1</name>
    <name evidence="4" type="ORF">NCTC10571_00382</name>
</gene>
<dbReference type="GO" id="GO:0016887">
    <property type="term" value="F:ATP hydrolysis activity"/>
    <property type="evidence" value="ECO:0007669"/>
    <property type="project" value="InterPro"/>
</dbReference>
<proteinExistence type="predicted"/>
<dbReference type="EMBL" id="UGPP01000001">
    <property type="protein sequence ID" value="STY70264.1"/>
    <property type="molecule type" value="Genomic_DNA"/>
</dbReference>
<dbReference type="InterPro" id="IPR027417">
    <property type="entry name" value="P-loop_NTPase"/>
</dbReference>
<evidence type="ECO:0000313" key="4">
    <source>
        <dbReference type="EMBL" id="STY70264.1"/>
    </source>
</evidence>
<dbReference type="SUPFAM" id="SSF52540">
    <property type="entry name" value="P-loop containing nucleoside triphosphate hydrolases"/>
    <property type="match status" value="1"/>
</dbReference>
<sequence length="239" mass="26269">MLELKNLSFSVNDGNKTKQILKDINLVIDDKKFTVITGPNGGGKSTLAKIIMGIEKPTSGKIFFNGEDITDWDITKRALAGISFAFQQPVRFKGIGVKDLLSLAAGEKLSTSGACTYLSEVGLCAADYVNREVDTSLSGGEIKRIEIATILARKQTKLAVFDEPEAGIDLWSFQKLISVFEKLHEQQQSIMIISHQERILNIADQIVLVANGSIKQIGTKEEIMPQLMEVAGVCDFYKK</sequence>
<dbReference type="EC" id="3.6.3.-" evidence="4"/>
<dbReference type="InterPro" id="IPR003593">
    <property type="entry name" value="AAA+_ATPase"/>
</dbReference>
<dbReference type="Gene3D" id="3.40.50.300">
    <property type="entry name" value="P-loop containing nucleotide triphosphate hydrolases"/>
    <property type="match status" value="1"/>
</dbReference>
<dbReference type="PROSITE" id="PS00211">
    <property type="entry name" value="ABC_TRANSPORTER_1"/>
    <property type="match status" value="1"/>
</dbReference>
<keyword evidence="2 4" id="KW-0067">ATP-binding</keyword>
<dbReference type="InterPro" id="IPR050334">
    <property type="entry name" value="Molybdenum_import_ModC"/>
</dbReference>
<dbReference type="InterPro" id="IPR003439">
    <property type="entry name" value="ABC_transporter-like_ATP-bd"/>
</dbReference>
<evidence type="ECO:0000256" key="2">
    <source>
        <dbReference type="ARBA" id="ARBA00022840"/>
    </source>
</evidence>
<dbReference type="PANTHER" id="PTHR43514">
    <property type="entry name" value="ABC TRANSPORTER I FAMILY MEMBER 10"/>
    <property type="match status" value="1"/>
</dbReference>
<evidence type="ECO:0000313" key="5">
    <source>
        <dbReference type="Proteomes" id="UP000255234"/>
    </source>
</evidence>
<dbReference type="GO" id="GO:0005524">
    <property type="term" value="F:ATP binding"/>
    <property type="evidence" value="ECO:0007669"/>
    <property type="project" value="UniProtKB-KW"/>
</dbReference>
<keyword evidence="4" id="KW-0378">Hydrolase</keyword>
<dbReference type="RefSeq" id="WP_015562946.1">
    <property type="nucleotide sequence ID" value="NZ_UGPP01000001.1"/>
</dbReference>
<dbReference type="InterPro" id="IPR017871">
    <property type="entry name" value="ABC_transporter-like_CS"/>
</dbReference>
<protein>
    <submittedName>
        <fullName evidence="4">Energy-coupling factor transporter ATP-binding protein EcfA2</fullName>
        <ecNumber evidence="4">3.6.3.-</ecNumber>
    </submittedName>
</protein>
<accession>A0A378NPC5</accession>
<name>A0A378NPC5_9FIRM</name>
<dbReference type="AlphaFoldDB" id="A0A378NPC5"/>
<evidence type="ECO:0000259" key="3">
    <source>
        <dbReference type="PROSITE" id="PS50893"/>
    </source>
</evidence>